<organism evidence="1">
    <name type="scientific">marine metagenome</name>
    <dbReference type="NCBI Taxonomy" id="408172"/>
    <lineage>
        <taxon>unclassified sequences</taxon>
        <taxon>metagenomes</taxon>
        <taxon>ecological metagenomes</taxon>
    </lineage>
</organism>
<name>A0A381WAZ2_9ZZZZ</name>
<sequence>MTKNQKTIHQRFDLTVLINIEPKVGRG</sequence>
<gene>
    <name evidence="1" type="ORF">METZ01_LOCUS101957</name>
</gene>
<accession>A0A381WAZ2</accession>
<dbReference type="AlphaFoldDB" id="A0A381WAZ2"/>
<dbReference type="EMBL" id="UINC01011095">
    <property type="protein sequence ID" value="SVA49103.1"/>
    <property type="molecule type" value="Genomic_DNA"/>
</dbReference>
<proteinExistence type="predicted"/>
<protein>
    <submittedName>
        <fullName evidence="1">Uncharacterized protein</fullName>
    </submittedName>
</protein>
<evidence type="ECO:0000313" key="1">
    <source>
        <dbReference type="EMBL" id="SVA49103.1"/>
    </source>
</evidence>
<reference evidence="1" key="1">
    <citation type="submission" date="2018-05" db="EMBL/GenBank/DDBJ databases">
        <authorList>
            <person name="Lanie J.A."/>
            <person name="Ng W.-L."/>
            <person name="Kazmierczak K.M."/>
            <person name="Andrzejewski T.M."/>
            <person name="Davidsen T.M."/>
            <person name="Wayne K.J."/>
            <person name="Tettelin H."/>
            <person name="Glass J.I."/>
            <person name="Rusch D."/>
            <person name="Podicherti R."/>
            <person name="Tsui H.-C.T."/>
            <person name="Winkler M.E."/>
        </authorList>
    </citation>
    <scope>NUCLEOTIDE SEQUENCE</scope>
</reference>